<accession>S8D344</accession>
<dbReference type="AlphaFoldDB" id="S8D344"/>
<evidence type="ECO:0000313" key="1">
    <source>
        <dbReference type="EMBL" id="EPS57073.1"/>
    </source>
</evidence>
<evidence type="ECO:0000313" key="2">
    <source>
        <dbReference type="Proteomes" id="UP000015453"/>
    </source>
</evidence>
<proteinExistence type="predicted"/>
<reference evidence="1 2" key="1">
    <citation type="journal article" date="2013" name="BMC Genomics">
        <title>The miniature genome of a carnivorous plant Genlisea aurea contains a low number of genes and short non-coding sequences.</title>
        <authorList>
            <person name="Leushkin E.V."/>
            <person name="Sutormin R.A."/>
            <person name="Nabieva E.R."/>
            <person name="Penin A.A."/>
            <person name="Kondrashov A.S."/>
            <person name="Logacheva M.D."/>
        </authorList>
    </citation>
    <scope>NUCLEOTIDE SEQUENCE [LARGE SCALE GENOMIC DNA]</scope>
</reference>
<protein>
    <submittedName>
        <fullName evidence="1">Uncharacterized protein</fullName>
    </submittedName>
</protein>
<organism evidence="1 2">
    <name type="scientific">Genlisea aurea</name>
    <dbReference type="NCBI Taxonomy" id="192259"/>
    <lineage>
        <taxon>Eukaryota</taxon>
        <taxon>Viridiplantae</taxon>
        <taxon>Streptophyta</taxon>
        <taxon>Embryophyta</taxon>
        <taxon>Tracheophyta</taxon>
        <taxon>Spermatophyta</taxon>
        <taxon>Magnoliopsida</taxon>
        <taxon>eudicotyledons</taxon>
        <taxon>Gunneridae</taxon>
        <taxon>Pentapetalae</taxon>
        <taxon>asterids</taxon>
        <taxon>lamiids</taxon>
        <taxon>Lamiales</taxon>
        <taxon>Lentibulariaceae</taxon>
        <taxon>Genlisea</taxon>
    </lineage>
</organism>
<name>S8D344_9LAMI</name>
<comment type="caution">
    <text evidence="1">The sequence shown here is derived from an EMBL/GenBank/DDBJ whole genome shotgun (WGS) entry which is preliminary data.</text>
</comment>
<dbReference type="Proteomes" id="UP000015453">
    <property type="component" value="Unassembled WGS sequence"/>
</dbReference>
<gene>
    <name evidence="1" type="ORF">M569_17752</name>
</gene>
<dbReference type="EMBL" id="AUSU01010747">
    <property type="protein sequence ID" value="EPS57073.1"/>
    <property type="molecule type" value="Genomic_DNA"/>
</dbReference>
<sequence>MTALSYSFTTFMHQMMDKGKARATANQDKATNTLEPSIFSFDLSQNTVIECRSLAEKLIQKTSYQYLKN</sequence>
<keyword evidence="2" id="KW-1185">Reference proteome</keyword>